<dbReference type="GO" id="GO:0016614">
    <property type="term" value="F:oxidoreductase activity, acting on CH-OH group of donors"/>
    <property type="evidence" value="ECO:0007669"/>
    <property type="project" value="UniProtKB-ARBA"/>
</dbReference>
<evidence type="ECO:0000313" key="7">
    <source>
        <dbReference type="EMBL" id="KAB7512658.1"/>
    </source>
</evidence>
<dbReference type="InterPro" id="IPR037396">
    <property type="entry name" value="FMN_HAD"/>
</dbReference>
<dbReference type="InterPro" id="IPR013785">
    <property type="entry name" value="Aldolase_TIM"/>
</dbReference>
<dbReference type="InterPro" id="IPR008259">
    <property type="entry name" value="FMN_hydac_DH_AS"/>
</dbReference>
<dbReference type="Pfam" id="PF01070">
    <property type="entry name" value="FMN_dh"/>
    <property type="match status" value="1"/>
</dbReference>
<protein>
    <submittedName>
        <fullName evidence="7">Alpha-hydroxy-acid oxidizing protein</fullName>
    </submittedName>
</protein>
<dbReference type="SUPFAM" id="SSF51395">
    <property type="entry name" value="FMN-linked oxidoreductases"/>
    <property type="match status" value="1"/>
</dbReference>
<dbReference type="Gene3D" id="3.20.20.70">
    <property type="entry name" value="Aldolase class I"/>
    <property type="match status" value="1"/>
</dbReference>
<sequence>MSDDSDGSRGNDRVTEIYVNGLAEVSPDIPIEPGELEAAALEAMDETARGYVDGGAGSGKTAASNEAAFDRWRIEPEMLRGVESRDLSTEVFGTEFDVPVMCAPIGCQSILHDGAERASAEGAASEGVPLCLSTVSSTPLEEVSEVMGDVPAWFQLYWSPDSELTASFIDRAEQAGYEAIVVTVDTPIVGWRPQDLQQGYLPYLHGTGIANYTTDDVFRSYLDHDPEANTLSTAQTFLDLFGDASLTWDDLEWLHDQTDLPVVVKGILSQADARRAVEHGADGVVVSNHGGRQVDRSVAALEALPGVVDEIGDEAFIGFDSGIRSGADILAVLALGADLAFVGRPYVYGLTLDGAEGVATVLANLLADFDLSLGLSGYDDVTKLDREALVHESALQ</sequence>
<evidence type="ECO:0000259" key="6">
    <source>
        <dbReference type="PROSITE" id="PS51349"/>
    </source>
</evidence>
<evidence type="ECO:0000256" key="2">
    <source>
        <dbReference type="ARBA" id="ARBA00022630"/>
    </source>
</evidence>
<dbReference type="PROSITE" id="PS51349">
    <property type="entry name" value="FMN_HYDROXY_ACID_DH_2"/>
    <property type="match status" value="1"/>
</dbReference>
<comment type="caution">
    <text evidence="7">The sequence shown here is derived from an EMBL/GenBank/DDBJ whole genome shotgun (WGS) entry which is preliminary data.</text>
</comment>
<keyword evidence="8" id="KW-1185">Reference proteome</keyword>
<dbReference type="FunFam" id="3.20.20.70:FF:000029">
    <property type="entry name" value="L-lactate dehydrogenase"/>
    <property type="match status" value="1"/>
</dbReference>
<dbReference type="GO" id="GO:0010181">
    <property type="term" value="F:FMN binding"/>
    <property type="evidence" value="ECO:0007669"/>
    <property type="project" value="InterPro"/>
</dbReference>
<name>A0A5N5U2H9_9EURY</name>
<reference evidence="7 8" key="1">
    <citation type="submission" date="2019-10" db="EMBL/GenBank/DDBJ databases">
        <title>Unraveling microbial dark matter from salterns through culturing: the case of the genus Halosegnis.</title>
        <authorList>
            <person name="Duran-Viseras A."/>
            <person name="Andrei A.-S."/>
            <person name="Vera-Gargallo B."/>
            <person name="Ghai R."/>
            <person name="Sanchez-Porro C."/>
            <person name="Ventosa A."/>
        </authorList>
    </citation>
    <scope>NUCLEOTIDE SEQUENCE [LARGE SCALE GENOMIC DNA]</scope>
    <source>
        <strain evidence="7 8">F18-79</strain>
    </source>
</reference>
<keyword evidence="4" id="KW-0560">Oxidoreductase</keyword>
<dbReference type="EMBL" id="QKKZ01000007">
    <property type="protein sequence ID" value="KAB7512658.1"/>
    <property type="molecule type" value="Genomic_DNA"/>
</dbReference>
<keyword evidence="2" id="KW-0285">Flavoprotein</keyword>
<gene>
    <name evidence="7" type="ORF">DM867_12110</name>
</gene>
<comment type="cofactor">
    <cofactor evidence="1">
        <name>FMN</name>
        <dbReference type="ChEBI" id="CHEBI:58210"/>
    </cofactor>
</comment>
<dbReference type="PROSITE" id="PS00557">
    <property type="entry name" value="FMN_HYDROXY_ACID_DH_1"/>
    <property type="match status" value="1"/>
</dbReference>
<organism evidence="7 8">
    <name type="scientific">Halosegnis rubeus</name>
    <dbReference type="NCBI Taxonomy" id="2212850"/>
    <lineage>
        <taxon>Archaea</taxon>
        <taxon>Methanobacteriati</taxon>
        <taxon>Methanobacteriota</taxon>
        <taxon>Stenosarchaea group</taxon>
        <taxon>Halobacteria</taxon>
        <taxon>Halobacteriales</taxon>
        <taxon>Natronomonadaceae</taxon>
        <taxon>Halosegnis</taxon>
    </lineage>
</organism>
<evidence type="ECO:0000256" key="1">
    <source>
        <dbReference type="ARBA" id="ARBA00001917"/>
    </source>
</evidence>
<evidence type="ECO:0000256" key="5">
    <source>
        <dbReference type="ARBA" id="ARBA00024042"/>
    </source>
</evidence>
<dbReference type="Proteomes" id="UP000326865">
    <property type="component" value="Unassembled WGS sequence"/>
</dbReference>
<proteinExistence type="inferred from homology"/>
<accession>A0A5N5U2H9</accession>
<dbReference type="PANTHER" id="PTHR10578">
    <property type="entry name" value="S -2-HYDROXY-ACID OXIDASE-RELATED"/>
    <property type="match status" value="1"/>
</dbReference>
<comment type="similarity">
    <text evidence="5">Belongs to the FMN-dependent alpha-hydroxy acid dehydrogenase family.</text>
</comment>
<dbReference type="AlphaFoldDB" id="A0A5N5U2H9"/>
<keyword evidence="3" id="KW-0288">FMN</keyword>
<feature type="domain" description="FMN hydroxy acid dehydrogenase" evidence="6">
    <location>
        <begin position="25"/>
        <end position="394"/>
    </location>
</feature>
<evidence type="ECO:0000256" key="4">
    <source>
        <dbReference type="ARBA" id="ARBA00023002"/>
    </source>
</evidence>
<evidence type="ECO:0000313" key="8">
    <source>
        <dbReference type="Proteomes" id="UP000326865"/>
    </source>
</evidence>
<dbReference type="PANTHER" id="PTHR10578:SF143">
    <property type="entry name" value="FMN-DEPENDENT ALPHA-HYDROXY ACID DEHYDROGENASE PB1A11.03"/>
    <property type="match status" value="1"/>
</dbReference>
<dbReference type="InterPro" id="IPR000262">
    <property type="entry name" value="FMN-dep_DH"/>
</dbReference>
<evidence type="ECO:0000256" key="3">
    <source>
        <dbReference type="ARBA" id="ARBA00022643"/>
    </source>
</evidence>
<dbReference type="RefSeq" id="WP_152134324.1">
    <property type="nucleotide sequence ID" value="NZ_QKKZ01000007.1"/>
</dbReference>
<dbReference type="InterPro" id="IPR012133">
    <property type="entry name" value="Alpha-hydoxy_acid_DH_FMN"/>
</dbReference>
<dbReference type="PIRSF" id="PIRSF000138">
    <property type="entry name" value="Al-hdrx_acd_dh"/>
    <property type="match status" value="1"/>
</dbReference>